<dbReference type="InParanoid" id="A0A168LL96"/>
<reference evidence="1" key="1">
    <citation type="submission" date="2016-04" db="EMBL/GenBank/DDBJ databases">
        <authorList>
            <person name="Evans L.H."/>
            <person name="Alamgir A."/>
            <person name="Owens N."/>
            <person name="Weber N.D."/>
            <person name="Virtaneva K."/>
            <person name="Barbian K."/>
            <person name="Babar A."/>
            <person name="Rosenke K."/>
        </authorList>
    </citation>
    <scope>NUCLEOTIDE SEQUENCE [LARGE SCALE GENOMIC DNA]</scope>
    <source>
        <strain evidence="1">CBS 101.48</strain>
    </source>
</reference>
<protein>
    <submittedName>
        <fullName evidence="1">Uncharacterized protein</fullName>
    </submittedName>
</protein>
<name>A0A168LL96_ABSGL</name>
<dbReference type="OrthoDB" id="2379842at2759"/>
<accession>A0A168LL96</accession>
<dbReference type="AlphaFoldDB" id="A0A168LL96"/>
<keyword evidence="2" id="KW-1185">Reference proteome</keyword>
<evidence type="ECO:0000313" key="1">
    <source>
        <dbReference type="EMBL" id="SAL97029.1"/>
    </source>
</evidence>
<organism evidence="1">
    <name type="scientific">Absidia glauca</name>
    <name type="common">Pin mould</name>
    <dbReference type="NCBI Taxonomy" id="4829"/>
    <lineage>
        <taxon>Eukaryota</taxon>
        <taxon>Fungi</taxon>
        <taxon>Fungi incertae sedis</taxon>
        <taxon>Mucoromycota</taxon>
        <taxon>Mucoromycotina</taxon>
        <taxon>Mucoromycetes</taxon>
        <taxon>Mucorales</taxon>
        <taxon>Cunninghamellaceae</taxon>
        <taxon>Absidia</taxon>
    </lineage>
</organism>
<proteinExistence type="predicted"/>
<dbReference type="EMBL" id="LT551507">
    <property type="protein sequence ID" value="SAL97029.1"/>
    <property type="molecule type" value="Genomic_DNA"/>
</dbReference>
<dbReference type="Proteomes" id="UP000078561">
    <property type="component" value="Unassembled WGS sequence"/>
</dbReference>
<gene>
    <name evidence="1" type="primary">ABSGL_02487.1 scaffold 3452</name>
</gene>
<evidence type="ECO:0000313" key="2">
    <source>
        <dbReference type="Proteomes" id="UP000078561"/>
    </source>
</evidence>
<sequence length="147" mass="16643">MQLPLLIEIPMYCTLLQPHLLISLAVCGMDWAPSTTALMVTTATTDPPSLSTATGEKAGLNVQNEWYLKNGVFIDEDIKKMTGLLPKRGSVSTQPWFYTRFVSIFSELNGQPAFKYDKDMDVLCIYCIIPKNMDLDVEWVHERHNKS</sequence>